<dbReference type="EMBL" id="BMCJ01000003">
    <property type="protein sequence ID" value="GGC90516.1"/>
    <property type="molecule type" value="Genomic_DNA"/>
</dbReference>
<sequence>MKGIASGLFQALQRVTSVNRPGLVHGQVLSGRVIKLMPKNTAVISLGNQQVTAQLQAPVTSGKKYLFQILSLEDKIQLKILTKQSKEYNDDPKQVLDRLGVAATADNKRLVSLLVERNLPFRQSALKQASSLLHKTSDKQKTLGALLQAFEKQLPIRTGIIEALTVRQHATLSSLLQETERYLTEKTSLSNTEKALLHRLASLNGTPGSAGRTLGIASLLHQVLNGNKESFLILKETGVLPEKATYEHFQKKWIQWMYRQGSNIHKGDTAVSILNKLSGANLSTIPFDLPSSENSRIIFDLLQSRNSAKSSASPVTAKQLSPETKAVMMALLPEFPQPENLSQRISLQVKNMMLFAGLDDEMQLLKQLSNQEELQSNHSMKTLLLQALNEQQSGKSQLERMQQILHFLNGIQLTAHQDNTQMVQWSLVLPGTFMKAKDIQVNIEGRKNEKGGIDPEFCHVLFYLELGNLKETVVDMSIHHRKVFLTVYNENNELLKRTSHLQSQMEKGLEQAGFDLASIQFKKIKSSSDRVTYPSYFSESGVDLKI</sequence>
<organism evidence="1 2">
    <name type="scientific">Thalassobacillus devorans</name>
    <dbReference type="NCBI Taxonomy" id="279813"/>
    <lineage>
        <taxon>Bacteria</taxon>
        <taxon>Bacillati</taxon>
        <taxon>Bacillota</taxon>
        <taxon>Bacilli</taxon>
        <taxon>Bacillales</taxon>
        <taxon>Bacillaceae</taxon>
        <taxon>Thalassobacillus</taxon>
    </lineage>
</organism>
<keyword evidence="2" id="KW-1185">Reference proteome</keyword>
<evidence type="ECO:0000313" key="1">
    <source>
        <dbReference type="EMBL" id="GGC90516.1"/>
    </source>
</evidence>
<accession>A0ABQ1P4B7</accession>
<evidence type="ECO:0008006" key="3">
    <source>
        <dbReference type="Google" id="ProtNLM"/>
    </source>
</evidence>
<proteinExistence type="predicted"/>
<gene>
    <name evidence="1" type="primary">ylqG</name>
    <name evidence="1" type="ORF">GCM10007216_21620</name>
</gene>
<dbReference type="Proteomes" id="UP000619534">
    <property type="component" value="Unassembled WGS sequence"/>
</dbReference>
<name>A0ABQ1P4B7_9BACI</name>
<evidence type="ECO:0000313" key="2">
    <source>
        <dbReference type="Proteomes" id="UP000619534"/>
    </source>
</evidence>
<reference evidence="2" key="1">
    <citation type="journal article" date="2019" name="Int. J. Syst. Evol. Microbiol.">
        <title>The Global Catalogue of Microorganisms (GCM) 10K type strain sequencing project: providing services to taxonomists for standard genome sequencing and annotation.</title>
        <authorList>
            <consortium name="The Broad Institute Genomics Platform"/>
            <consortium name="The Broad Institute Genome Sequencing Center for Infectious Disease"/>
            <person name="Wu L."/>
            <person name="Ma J."/>
        </authorList>
    </citation>
    <scope>NUCLEOTIDE SEQUENCE [LARGE SCALE GENOMIC DNA]</scope>
    <source>
        <strain evidence="2">CCM 7282</strain>
    </source>
</reference>
<comment type="caution">
    <text evidence="1">The sequence shown here is derived from an EMBL/GenBank/DDBJ whole genome shotgun (WGS) entry which is preliminary data.</text>
</comment>
<dbReference type="RefSeq" id="WP_062445821.1">
    <property type="nucleotide sequence ID" value="NZ_BMCJ01000003.1"/>
</dbReference>
<protein>
    <recommendedName>
        <fullName evidence="3">Flagellar hook-length control protein FliK</fullName>
    </recommendedName>
</protein>